<feature type="coiled-coil region" evidence="13">
    <location>
        <begin position="1207"/>
        <end position="1289"/>
    </location>
</feature>
<evidence type="ECO:0000256" key="14">
    <source>
        <dbReference type="SAM" id="MobiDB-lite"/>
    </source>
</evidence>
<dbReference type="InterPro" id="IPR001192">
    <property type="entry name" value="PI-PLC_fam"/>
</dbReference>
<dbReference type="InterPro" id="IPR000008">
    <property type="entry name" value="C2_dom"/>
</dbReference>
<name>A0AAD8ZAP5_9TELE</name>
<dbReference type="InterPro" id="IPR017946">
    <property type="entry name" value="PLC-like_Pdiesterase_TIM-brl"/>
</dbReference>
<dbReference type="Proteomes" id="UP001239994">
    <property type="component" value="Unassembled WGS sequence"/>
</dbReference>
<dbReference type="InterPro" id="IPR037862">
    <property type="entry name" value="PLC-beta_PH"/>
</dbReference>
<dbReference type="InterPro" id="IPR053945">
    <property type="entry name" value="PLCB1-4-like_EFh"/>
</dbReference>
<dbReference type="SUPFAM" id="SSF47473">
    <property type="entry name" value="EF-hand"/>
    <property type="match status" value="1"/>
</dbReference>
<dbReference type="GO" id="GO:0007613">
    <property type="term" value="P:memory"/>
    <property type="evidence" value="ECO:0007669"/>
    <property type="project" value="TreeGrafter"/>
</dbReference>
<comment type="catalytic activity">
    <reaction evidence="8">
        <text>a 1,2-diacyl-sn-glycero-3-phospho-(1D-myo-inositol-4,5-bisphosphate) + H2O = 1D-myo-inositol 1,4,5-trisphosphate + a 1,2-diacyl-sn-glycerol + H(+)</text>
        <dbReference type="Rhea" id="RHEA:33179"/>
        <dbReference type="ChEBI" id="CHEBI:15377"/>
        <dbReference type="ChEBI" id="CHEBI:15378"/>
        <dbReference type="ChEBI" id="CHEBI:17815"/>
        <dbReference type="ChEBI" id="CHEBI:58456"/>
        <dbReference type="ChEBI" id="CHEBI:203600"/>
        <dbReference type="EC" id="3.1.4.11"/>
    </reaction>
    <physiologicalReaction direction="left-to-right" evidence="8">
        <dbReference type="Rhea" id="RHEA:33180"/>
    </physiologicalReaction>
</comment>
<dbReference type="InterPro" id="IPR035892">
    <property type="entry name" value="C2_domain_sf"/>
</dbReference>
<dbReference type="Pfam" id="PF22631">
    <property type="entry name" value="PLCB1-4-like_EFh"/>
    <property type="match status" value="1"/>
</dbReference>
<comment type="caution">
    <text evidence="17">The sequence shown here is derived from an EMBL/GenBank/DDBJ whole genome shotgun (WGS) entry which is preliminary data.</text>
</comment>
<dbReference type="InterPro" id="IPR001711">
    <property type="entry name" value="PLipase_C_Pinositol-sp_Y"/>
</dbReference>
<evidence type="ECO:0000256" key="13">
    <source>
        <dbReference type="SAM" id="Coils"/>
    </source>
</evidence>
<keyword evidence="6 12" id="KW-0443">Lipid metabolism</keyword>
<feature type="compositionally biased region" description="Basic and acidic residues" evidence="14">
    <location>
        <begin position="577"/>
        <end position="588"/>
    </location>
</feature>
<reference evidence="17" key="1">
    <citation type="submission" date="2023-03" db="EMBL/GenBank/DDBJ databases">
        <title>Electrophorus voltai genome.</title>
        <authorList>
            <person name="Bian C."/>
        </authorList>
    </citation>
    <scope>NUCLEOTIDE SEQUENCE</scope>
    <source>
        <strain evidence="17">CB-2022</strain>
        <tissue evidence="17">Muscle</tissue>
    </source>
</reference>
<dbReference type="InterPro" id="IPR000909">
    <property type="entry name" value="PLipase_C_PInositol-sp_X_dom"/>
</dbReference>
<dbReference type="Gene3D" id="3.20.20.190">
    <property type="entry name" value="Phosphatidylinositol (PI) phosphodiesterase"/>
    <property type="match status" value="1"/>
</dbReference>
<feature type="binding site" evidence="11">
    <location>
        <position position="469"/>
    </location>
    <ligand>
        <name>Ca(2+)</name>
        <dbReference type="ChEBI" id="CHEBI:29108"/>
    </ligand>
</feature>
<sequence>KSTCAQMAGAQPGVHALQLKPVSVPESLKNGNKFMKWEDDSTIVTPVTLQVDPKGYFLYWTDQNKETELLDITYIKDARAGKYSRTPKDAKVREQLGMATQVGKTENRMLTVVSGPDMVNITYLNFMAFQEEVAKEWSEELFSLASNLLAQNMSREACLEKVYTRLVLQLTPEGCIPVKNIFRVFSTDRKRVENALEICSLPSGRVSPGLCLSMHPFLTLFTGFENDVIPQEQFTPDIYRVFLNSICPRKDIDTIFSEIEARMREGLSAGQCESTESDSEYWKSLYQSRSPAGVPYASPASIPGVRRVPTTTGDLATRGRALTSLLSLLLFAFPGHPCGAKSRPYLTVEQMTDFINNKQRDPRLNEILYPPLKPEQVQVLVEKHEPDTMLYHRGQISVEGFARYLSGEENSTIPPEKLDQSEDMTLPLSHYFINSSHNTYLTAGQLAGNSSVEMYRQVLLSGCRCVELDCWKGRTAEEEPVITHGFTMTSEISFREVIEAIAESAFKTSPFPLILSFENHVDSPKQQAKMAEYCRSIFGDALLTEQLEKYPLEAGVPLPSPLDLKGKILIKNKKNSHKEDGSTKKKLSEQTSNTCSDTSSMCEPSSPSAGSLNQELPDCSQASSETNYIRLQGRKNTGEVEAESEDDDDEDDYCKKSMEEGTAGSEAFATEEMSNLVNYVQPVKFYSFEASKKTNRSYHMSSFVETKALEQLTKSPVEFVEYNKLQLSRIYPKGTRVDSSNYMPQVFWNAGCQLVALNFQTIDLAMQLNLGMFEYNGKCGYKLKPEFMRRPDKHFDPFTESTVDGIVAHTLSVKIISGQFLSDKKVGTYVEVEMFGLPVDTKRKAFRTKTSPGNAVNTVWDEEPIVFKKVVLPTLASLRIAVYEDNGKMIGQRILPVYAIRPGKYLCLSPHMPRTCYHYIGLRNEKNQTLTLPAVFVYIEVKDYVPDTFADVIEALSNPIRYINLMEQRASQLAALTQEEGGQEVNNKEADIGGEPVAEPKSETPRAPAENGTNHTPLISPRPSSLASHHTHSTGSQSVPHCLRRSVKPVIRTEDLIQSILTDVEAQTLEELKQQKAFMREQRKQYKELKDLVKKHHKKTTELIKDHTARQSELHAEHTRRQSALHKSAKRDGKKRSGAEHAGSAVEEELAALEQESARRLAELKGQQQQQLLTLRRDQYYSEQYLKGKHIKQLVEKLTAVAEECQGNQLKRLKDLCEKEKKDLKKKMDKKRQERINEAKSIENNLTEEEKLEINRSHVNEVVQYIKRLEDAQSKRHEKLLEMHKLIRQQIVDEKPKEDSLQDIEVQPLMDSYNHPWVFGDLLKKVSGLFLLKDHEEQQLQSELDQEYQDKFRRLPVEIQEFVQDTTKGKMSNECEQSSLSTSSNAKKPNHKTVQSEEELEEDSSDKVLDTPL</sequence>
<feature type="compositionally biased region" description="Acidic residues" evidence="14">
    <location>
        <begin position="640"/>
        <end position="652"/>
    </location>
</feature>
<dbReference type="GO" id="GO:0048015">
    <property type="term" value="P:phosphatidylinositol-mediated signaling"/>
    <property type="evidence" value="ECO:0007669"/>
    <property type="project" value="TreeGrafter"/>
</dbReference>
<feature type="coiled-coil region" evidence="13">
    <location>
        <begin position="1069"/>
        <end position="1099"/>
    </location>
</feature>
<dbReference type="PROSITE" id="PS50004">
    <property type="entry name" value="C2"/>
    <property type="match status" value="1"/>
</dbReference>
<dbReference type="GO" id="GO:0005516">
    <property type="term" value="F:calmodulin binding"/>
    <property type="evidence" value="ECO:0007669"/>
    <property type="project" value="TreeGrafter"/>
</dbReference>
<dbReference type="Pfam" id="PF00387">
    <property type="entry name" value="PI-PLC-Y"/>
    <property type="match status" value="1"/>
</dbReference>
<dbReference type="Gene3D" id="1.20.1230.10">
    <property type="entry name" value="Phospholipase C beta, distal C-terminal domain"/>
    <property type="match status" value="2"/>
</dbReference>
<feature type="non-terminal residue" evidence="17">
    <location>
        <position position="1"/>
    </location>
</feature>
<comment type="cofactor">
    <cofactor evidence="11">
        <name>Ca(2+)</name>
        <dbReference type="ChEBI" id="CHEBI:29108"/>
    </cofactor>
    <text evidence="11">Binds 1 Ca(2+) ion per subunit.</text>
</comment>
<feature type="domain" description="C2" evidence="15">
    <location>
        <begin position="789"/>
        <end position="916"/>
    </location>
</feature>
<protein>
    <recommendedName>
        <fullName evidence="1 12">Phosphoinositide phospholipase C</fullName>
        <ecNumber evidence="1 12">3.1.4.11</ecNumber>
    </recommendedName>
</protein>
<dbReference type="Pfam" id="PF08703">
    <property type="entry name" value="PLC-beta_C"/>
    <property type="match status" value="1"/>
</dbReference>
<dbReference type="InterPro" id="IPR014815">
    <property type="entry name" value="PLC-beta_C"/>
</dbReference>
<evidence type="ECO:0000256" key="10">
    <source>
        <dbReference type="PIRSR" id="PIRSR000956-1"/>
    </source>
</evidence>
<feature type="compositionally biased region" description="Polar residues" evidence="14">
    <location>
        <begin position="1011"/>
        <end position="1039"/>
    </location>
</feature>
<accession>A0AAD8ZAP5</accession>
<dbReference type="PANTHER" id="PTHR10336">
    <property type="entry name" value="PHOSPHOINOSITIDE-SPECIFIC PHOSPHOLIPASE C FAMILY PROTEIN"/>
    <property type="match status" value="1"/>
</dbReference>
<dbReference type="SUPFAM" id="SSF49562">
    <property type="entry name" value="C2 domain (Calcium/lipid-binding domain, CaLB)"/>
    <property type="match status" value="1"/>
</dbReference>
<evidence type="ECO:0000256" key="5">
    <source>
        <dbReference type="ARBA" id="ARBA00022963"/>
    </source>
</evidence>
<feature type="region of interest" description="Disordered" evidence="14">
    <location>
        <begin position="1365"/>
        <end position="1413"/>
    </location>
</feature>
<dbReference type="InterPro" id="IPR011992">
    <property type="entry name" value="EF-hand-dom_pair"/>
</dbReference>
<keyword evidence="13" id="KW-0175">Coiled coil</keyword>
<feature type="active site" evidence="10">
    <location>
        <position position="437"/>
    </location>
</feature>
<dbReference type="InterPro" id="IPR042531">
    <property type="entry name" value="PLC-beta_C_sf"/>
</dbReference>
<evidence type="ECO:0000256" key="3">
    <source>
        <dbReference type="ARBA" id="ARBA00022801"/>
    </source>
</evidence>
<feature type="binding site" evidence="11">
    <location>
        <position position="438"/>
    </location>
    <ligand>
        <name>Ca(2+)</name>
        <dbReference type="ChEBI" id="CHEBI:29108"/>
    </ligand>
</feature>
<dbReference type="GO" id="GO:0051209">
    <property type="term" value="P:release of sequestered calcium ion into cytosol"/>
    <property type="evidence" value="ECO:0007669"/>
    <property type="project" value="TreeGrafter"/>
</dbReference>
<dbReference type="SMART" id="SM00239">
    <property type="entry name" value="C2"/>
    <property type="match status" value="1"/>
</dbReference>
<dbReference type="GO" id="GO:0016607">
    <property type="term" value="C:nuclear speck"/>
    <property type="evidence" value="ECO:0007669"/>
    <property type="project" value="TreeGrafter"/>
</dbReference>
<dbReference type="PIRSF" id="PIRSF000956">
    <property type="entry name" value="PLC-beta"/>
    <property type="match status" value="1"/>
</dbReference>
<feature type="binding site" evidence="11">
    <location>
        <position position="467"/>
    </location>
    <ligand>
        <name>Ca(2+)</name>
        <dbReference type="ChEBI" id="CHEBI:29108"/>
    </ligand>
</feature>
<evidence type="ECO:0000256" key="6">
    <source>
        <dbReference type="ARBA" id="ARBA00023098"/>
    </source>
</evidence>
<dbReference type="GO" id="GO:0005737">
    <property type="term" value="C:cytoplasm"/>
    <property type="evidence" value="ECO:0007669"/>
    <property type="project" value="TreeGrafter"/>
</dbReference>
<evidence type="ECO:0000259" key="16">
    <source>
        <dbReference type="PROSITE" id="PS50008"/>
    </source>
</evidence>
<evidence type="ECO:0000313" key="18">
    <source>
        <dbReference type="Proteomes" id="UP001239994"/>
    </source>
</evidence>
<dbReference type="GO" id="GO:0016042">
    <property type="term" value="P:lipid catabolic process"/>
    <property type="evidence" value="ECO:0007669"/>
    <property type="project" value="UniProtKB-KW"/>
</dbReference>
<dbReference type="FunFam" id="2.60.40.150:FF:000008">
    <property type="entry name" value="1-phosphatidylinositol 4,5-bisphosphate phosphodiesterase"/>
    <property type="match status" value="1"/>
</dbReference>
<dbReference type="CDD" id="cd13361">
    <property type="entry name" value="PH_PLC_beta"/>
    <property type="match status" value="1"/>
</dbReference>
<dbReference type="SUPFAM" id="SSF50729">
    <property type="entry name" value="PH domain-like"/>
    <property type="match status" value="1"/>
</dbReference>
<dbReference type="PANTHER" id="PTHR10336:SF12">
    <property type="entry name" value="1-PHOSPHATIDYLINOSITOL 4,5-BISPHOSPHATE PHOSPHODIESTERASE BETA-1"/>
    <property type="match status" value="1"/>
</dbReference>
<dbReference type="GO" id="GO:0007186">
    <property type="term" value="P:G protein-coupled receptor signaling pathway"/>
    <property type="evidence" value="ECO:0007669"/>
    <property type="project" value="TreeGrafter"/>
</dbReference>
<evidence type="ECO:0000256" key="4">
    <source>
        <dbReference type="ARBA" id="ARBA00022837"/>
    </source>
</evidence>
<dbReference type="SMART" id="SM00148">
    <property type="entry name" value="PLCXc"/>
    <property type="match status" value="1"/>
</dbReference>
<evidence type="ECO:0000256" key="12">
    <source>
        <dbReference type="RuleBase" id="RU361133"/>
    </source>
</evidence>
<dbReference type="EMBL" id="JAROKS010000015">
    <property type="protein sequence ID" value="KAK1795972.1"/>
    <property type="molecule type" value="Genomic_DNA"/>
</dbReference>
<keyword evidence="4 11" id="KW-0106">Calcium</keyword>
<evidence type="ECO:0000256" key="2">
    <source>
        <dbReference type="ARBA" id="ARBA00022553"/>
    </source>
</evidence>
<evidence type="ECO:0000256" key="8">
    <source>
        <dbReference type="ARBA" id="ARBA00023674"/>
    </source>
</evidence>
<dbReference type="Gene3D" id="2.30.29.240">
    <property type="match status" value="1"/>
</dbReference>
<keyword evidence="18" id="KW-1185">Reference proteome</keyword>
<dbReference type="Pfam" id="PF17787">
    <property type="entry name" value="PH_14"/>
    <property type="match status" value="1"/>
</dbReference>
<dbReference type="SUPFAM" id="SSF69989">
    <property type="entry name" value="C-terminal domain of PLC-beta"/>
    <property type="match status" value="1"/>
</dbReference>
<evidence type="ECO:0000256" key="9">
    <source>
        <dbReference type="ARBA" id="ARBA00023726"/>
    </source>
</evidence>
<feature type="region of interest" description="Disordered" evidence="14">
    <location>
        <begin position="977"/>
        <end position="1041"/>
    </location>
</feature>
<feature type="region of interest" description="Disordered" evidence="14">
    <location>
        <begin position="573"/>
        <end position="656"/>
    </location>
</feature>
<dbReference type="GO" id="GO:0046488">
    <property type="term" value="P:phosphatidylinositol metabolic process"/>
    <property type="evidence" value="ECO:0007669"/>
    <property type="project" value="TreeGrafter"/>
</dbReference>
<evidence type="ECO:0000313" key="17">
    <source>
        <dbReference type="EMBL" id="KAK1795972.1"/>
    </source>
</evidence>
<dbReference type="CDD" id="cd00275">
    <property type="entry name" value="C2_PLC_like"/>
    <property type="match status" value="1"/>
</dbReference>
<dbReference type="Pfam" id="PF00388">
    <property type="entry name" value="PI-PLC-X"/>
    <property type="match status" value="1"/>
</dbReference>
<feature type="domain" description="PI-PLC Y-box" evidence="16">
    <location>
        <begin position="673"/>
        <end position="789"/>
    </location>
</feature>
<keyword evidence="5 12" id="KW-0442">Lipid degradation</keyword>
<dbReference type="EC" id="3.1.4.11" evidence="1 12"/>
<dbReference type="GO" id="GO:0005509">
    <property type="term" value="F:calcium ion binding"/>
    <property type="evidence" value="ECO:0007669"/>
    <property type="project" value="InterPro"/>
</dbReference>
<dbReference type="PROSITE" id="PS50008">
    <property type="entry name" value="PIPLC_Y_DOMAIN"/>
    <property type="match status" value="1"/>
</dbReference>
<evidence type="ECO:0000259" key="15">
    <source>
        <dbReference type="PROSITE" id="PS50004"/>
    </source>
</evidence>
<feature type="compositionally biased region" description="Polar residues" evidence="14">
    <location>
        <begin position="589"/>
        <end position="629"/>
    </location>
</feature>
<feature type="region of interest" description="Disordered" evidence="14">
    <location>
        <begin position="1108"/>
        <end position="1147"/>
    </location>
</feature>
<feature type="active site" evidence="10">
    <location>
        <position position="484"/>
    </location>
</feature>
<proteinExistence type="predicted"/>
<evidence type="ECO:0000256" key="1">
    <source>
        <dbReference type="ARBA" id="ARBA00012368"/>
    </source>
</evidence>
<keyword evidence="2" id="KW-0597">Phosphoprotein</keyword>
<dbReference type="GO" id="GO:0004435">
    <property type="term" value="F:phosphatidylinositol-4,5-bisphosphate phospholipase C activity"/>
    <property type="evidence" value="ECO:0007669"/>
    <property type="project" value="UniProtKB-EC"/>
</dbReference>
<dbReference type="PROSITE" id="PS50007">
    <property type="entry name" value="PIPLC_X_DOMAIN"/>
    <property type="match status" value="1"/>
</dbReference>
<keyword evidence="11" id="KW-0479">Metal-binding</keyword>
<feature type="compositionally biased region" description="Basic residues" evidence="14">
    <location>
        <begin position="1121"/>
        <end position="1136"/>
    </location>
</feature>
<dbReference type="InterPro" id="IPR016280">
    <property type="entry name" value="PLC-beta"/>
</dbReference>
<evidence type="ECO:0000256" key="7">
    <source>
        <dbReference type="ARBA" id="ARBA00023224"/>
    </source>
</evidence>
<dbReference type="PRINTS" id="PR00390">
    <property type="entry name" value="PHPHLIPASEC"/>
</dbReference>
<feature type="binding site" evidence="11">
    <location>
        <position position="518"/>
    </location>
    <ligand>
        <name>Ca(2+)</name>
        <dbReference type="ChEBI" id="CHEBI:29108"/>
    </ligand>
</feature>
<dbReference type="SUPFAM" id="SSF51695">
    <property type="entry name" value="PLC-like phosphodiesterases"/>
    <property type="match status" value="1"/>
</dbReference>
<feature type="compositionally biased region" description="Basic and acidic residues" evidence="14">
    <location>
        <begin position="1108"/>
        <end position="1120"/>
    </location>
</feature>
<dbReference type="Gene3D" id="1.10.238.10">
    <property type="entry name" value="EF-hand"/>
    <property type="match status" value="1"/>
</dbReference>
<keyword evidence="7" id="KW-0807">Transducer</keyword>
<dbReference type="SMART" id="SM00149">
    <property type="entry name" value="PLCYc"/>
    <property type="match status" value="1"/>
</dbReference>
<gene>
    <name evidence="17" type="ORF">P4O66_009075</name>
</gene>
<evidence type="ECO:0000256" key="11">
    <source>
        <dbReference type="PIRSR" id="PIRSR000956-2"/>
    </source>
</evidence>
<feature type="compositionally biased region" description="Polar residues" evidence="14">
    <location>
        <begin position="1374"/>
        <end position="1387"/>
    </location>
</feature>
<dbReference type="Gene3D" id="2.60.40.150">
    <property type="entry name" value="C2 domain"/>
    <property type="match status" value="1"/>
</dbReference>
<dbReference type="CDD" id="cd08591">
    <property type="entry name" value="PI-PLCc_beta"/>
    <property type="match status" value="1"/>
</dbReference>
<dbReference type="FunFam" id="2.30.29.240:FF:000004">
    <property type="entry name" value="1-phosphatidylinositol 4,5-bisphosphate phosphodiesterase"/>
    <property type="match status" value="1"/>
</dbReference>
<keyword evidence="3 12" id="KW-0378">Hydrolase</keyword>
<organism evidence="17 18">
    <name type="scientific">Electrophorus voltai</name>
    <dbReference type="NCBI Taxonomy" id="2609070"/>
    <lineage>
        <taxon>Eukaryota</taxon>
        <taxon>Metazoa</taxon>
        <taxon>Chordata</taxon>
        <taxon>Craniata</taxon>
        <taxon>Vertebrata</taxon>
        <taxon>Euteleostomi</taxon>
        <taxon>Actinopterygii</taxon>
        <taxon>Neopterygii</taxon>
        <taxon>Teleostei</taxon>
        <taxon>Ostariophysi</taxon>
        <taxon>Gymnotiformes</taxon>
        <taxon>Gymnotoidei</taxon>
        <taxon>Gymnotidae</taxon>
        <taxon>Electrophorus</taxon>
    </lineage>
</organism>
<comment type="catalytic activity">
    <reaction evidence="9">
        <text>a 1,2-diacyl-sn-glycero-3-phospho-(1D-myo-inositol) + H2O = 1D-myo-inositol 1-phosphate + a 1,2-diacyl-sn-glycerol + H(+)</text>
        <dbReference type="Rhea" id="RHEA:43484"/>
        <dbReference type="ChEBI" id="CHEBI:15377"/>
        <dbReference type="ChEBI" id="CHEBI:15378"/>
        <dbReference type="ChEBI" id="CHEBI:17815"/>
        <dbReference type="ChEBI" id="CHEBI:57880"/>
        <dbReference type="ChEBI" id="CHEBI:58433"/>
    </reaction>
    <physiologicalReaction direction="left-to-right" evidence="9">
        <dbReference type="Rhea" id="RHEA:43485"/>
    </physiologicalReaction>
</comment>